<dbReference type="KEGG" id="ache:ACHE_41185S"/>
<dbReference type="EMBL" id="AP024419">
    <property type="protein sequence ID" value="BCR88621.1"/>
    <property type="molecule type" value="Genomic_DNA"/>
</dbReference>
<sequence>MIRIILRLKTSFTIITRPARLTNVEDGLIIYEESELRASCRVELIMVQGKDGFVLEERYVVEGYRSLWLGTQLLGGRQPHIVLLTRFLEKFACEASKNEAMPKPSREKSEIDIIGCFLICYIH</sequence>
<dbReference type="GeneID" id="66982979"/>
<keyword evidence="2" id="KW-1185">Reference proteome</keyword>
<accession>A0A7R7VPU6</accession>
<dbReference type="Proteomes" id="UP000637239">
    <property type="component" value="Chromosome 4"/>
</dbReference>
<protein>
    <submittedName>
        <fullName evidence="1">Uncharacterized protein</fullName>
    </submittedName>
</protein>
<reference evidence="1" key="1">
    <citation type="submission" date="2021-01" db="EMBL/GenBank/DDBJ databases">
        <authorList>
            <consortium name="Aspergillus chevalieri M1 genome sequencing consortium"/>
            <person name="Kazuki M."/>
            <person name="Futagami T."/>
        </authorList>
    </citation>
    <scope>NUCLEOTIDE SEQUENCE</scope>
    <source>
        <strain evidence="1">M1</strain>
    </source>
</reference>
<reference evidence="1" key="2">
    <citation type="submission" date="2021-02" db="EMBL/GenBank/DDBJ databases">
        <title>Aspergillus chevalieri M1 genome sequence.</title>
        <authorList>
            <person name="Kadooka C."/>
            <person name="Mori K."/>
            <person name="Futagami T."/>
        </authorList>
    </citation>
    <scope>NUCLEOTIDE SEQUENCE</scope>
    <source>
        <strain evidence="1">M1</strain>
    </source>
</reference>
<evidence type="ECO:0000313" key="2">
    <source>
        <dbReference type="Proteomes" id="UP000637239"/>
    </source>
</evidence>
<proteinExistence type="predicted"/>
<evidence type="ECO:0000313" key="1">
    <source>
        <dbReference type="EMBL" id="BCR88621.1"/>
    </source>
</evidence>
<gene>
    <name evidence="1" type="ORF">ACHE_41185S</name>
</gene>
<dbReference type="RefSeq" id="XP_043137143.1">
    <property type="nucleotide sequence ID" value="XM_043279467.1"/>
</dbReference>
<organism evidence="1 2">
    <name type="scientific">Aspergillus chevalieri</name>
    <name type="common">Eurotium chevalieri</name>
    <dbReference type="NCBI Taxonomy" id="182096"/>
    <lineage>
        <taxon>Eukaryota</taxon>
        <taxon>Fungi</taxon>
        <taxon>Dikarya</taxon>
        <taxon>Ascomycota</taxon>
        <taxon>Pezizomycotina</taxon>
        <taxon>Eurotiomycetes</taxon>
        <taxon>Eurotiomycetidae</taxon>
        <taxon>Eurotiales</taxon>
        <taxon>Aspergillaceae</taxon>
        <taxon>Aspergillus</taxon>
        <taxon>Aspergillus subgen. Aspergillus</taxon>
    </lineage>
</organism>
<name>A0A7R7VPU6_ASPCH</name>
<dbReference type="AlphaFoldDB" id="A0A7R7VPU6"/>